<dbReference type="STRING" id="35743.SAMN04487937_1439"/>
<feature type="transmembrane region" description="Helical" evidence="2">
    <location>
        <begin position="205"/>
        <end position="227"/>
    </location>
</feature>
<protein>
    <submittedName>
        <fullName evidence="3">Uncharacterized protein</fullName>
    </submittedName>
</protein>
<feature type="region of interest" description="Disordered" evidence="1">
    <location>
        <begin position="564"/>
        <end position="590"/>
    </location>
</feature>
<proteinExistence type="predicted"/>
<dbReference type="Proteomes" id="UP000198932">
    <property type="component" value="Unassembled WGS sequence"/>
</dbReference>
<evidence type="ECO:0000256" key="1">
    <source>
        <dbReference type="SAM" id="MobiDB-lite"/>
    </source>
</evidence>
<dbReference type="AlphaFoldDB" id="A0A1I6G010"/>
<organism evidence="3 4">
    <name type="scientific">Halorubrum sodomense</name>
    <dbReference type="NCBI Taxonomy" id="35743"/>
    <lineage>
        <taxon>Archaea</taxon>
        <taxon>Methanobacteriati</taxon>
        <taxon>Methanobacteriota</taxon>
        <taxon>Stenosarchaea group</taxon>
        <taxon>Halobacteria</taxon>
        <taxon>Halobacteriales</taxon>
        <taxon>Haloferacaceae</taxon>
        <taxon>Halorubrum</taxon>
    </lineage>
</organism>
<feature type="transmembrane region" description="Helical" evidence="2">
    <location>
        <begin position="119"/>
        <end position="139"/>
    </location>
</feature>
<accession>A0A1I6G010</accession>
<feature type="transmembrane region" description="Helical" evidence="2">
    <location>
        <begin position="67"/>
        <end position="83"/>
    </location>
</feature>
<keyword evidence="4" id="KW-1185">Reference proteome</keyword>
<keyword evidence="2" id="KW-0472">Membrane</keyword>
<dbReference type="RefSeq" id="WP_092920863.1">
    <property type="nucleotide sequence ID" value="NZ_FOYN01000002.1"/>
</dbReference>
<evidence type="ECO:0000313" key="4">
    <source>
        <dbReference type="Proteomes" id="UP000198932"/>
    </source>
</evidence>
<dbReference type="EMBL" id="FOYN01000002">
    <property type="protein sequence ID" value="SFR35471.1"/>
    <property type="molecule type" value="Genomic_DNA"/>
</dbReference>
<reference evidence="4" key="1">
    <citation type="submission" date="2016-10" db="EMBL/GenBank/DDBJ databases">
        <authorList>
            <person name="Varghese N."/>
            <person name="Submissions S."/>
        </authorList>
    </citation>
    <scope>NUCLEOTIDE SEQUENCE [LARGE SCALE GENOMIC DNA]</scope>
    <source>
        <strain evidence="4">RD 26</strain>
    </source>
</reference>
<evidence type="ECO:0000256" key="2">
    <source>
        <dbReference type="SAM" id="Phobius"/>
    </source>
</evidence>
<feature type="compositionally biased region" description="Basic and acidic residues" evidence="1">
    <location>
        <begin position="581"/>
        <end position="590"/>
    </location>
</feature>
<evidence type="ECO:0000313" key="3">
    <source>
        <dbReference type="EMBL" id="SFR35471.1"/>
    </source>
</evidence>
<keyword evidence="2" id="KW-1133">Transmembrane helix</keyword>
<feature type="transmembrane region" description="Helical" evidence="2">
    <location>
        <begin position="176"/>
        <end position="193"/>
    </location>
</feature>
<keyword evidence="2" id="KW-0812">Transmembrane</keyword>
<name>A0A1I6G010_HALSD</name>
<gene>
    <name evidence="3" type="ORF">SAMN04487937_1439</name>
</gene>
<sequence>MNTWWLRKPTFRRELATLFALIVVLGYSTYRLFQNMVPAALDPRSELLAAIDGVINDAFGTAAEPTLVIPIGAILGLMILISLDHYKYLYGYLLFAATVIGFLALIQDPTVLDPTNWQWAENLPFLAVGVAVGVIGGGLRRDRSGGTDDQPLTHDYLKQRGRPGAKLEFGAALPRLLYVLGGLLVFFLFEYIVEYSLSPPGVSGFNTSGIGIDVVATGCVLVVLWTVRTYTADTNILLVGASRSGKTTGMAGLGYTAGMYTDVHADRPLKKLTDEFKERGFDGIESTTANENIPVQLSFKHGFLFPRRINLRTIDYAGELIESGSGGDTRNVRVPKPADDDPTVTDSFNEAFDVARYMRWRRDSEGDEAFIGGVEPVGINPRDEKFSWPYDAKSGGALEEAAVMQYVVQDMMYYADSIGLVLPMDDFGRYAAENRAPEWSTITRDGELGGVGDRGSYLDVFDKVYDRLGGGEYTHEGDQYQGKGNDVFYLFTFADVAIPSFQDEHEEVAQPATDRPEAFRTHILERFIPEYDATKYMGGLYAESAGHAGVPEYEPDNARMVNFDVRESRSETESSPELEDQDHPVLHGTRELLDRLGRRWR</sequence>
<feature type="transmembrane region" description="Helical" evidence="2">
    <location>
        <begin position="90"/>
        <end position="107"/>
    </location>
</feature>
<dbReference type="OrthoDB" id="346392at2157"/>